<proteinExistence type="predicted"/>
<dbReference type="PANTHER" id="PTHR43798:SF33">
    <property type="entry name" value="HYDROLASE, PUTATIVE (AFU_ORTHOLOGUE AFUA_2G14860)-RELATED"/>
    <property type="match status" value="1"/>
</dbReference>
<dbReference type="SUPFAM" id="SSF53474">
    <property type="entry name" value="alpha/beta-Hydrolases"/>
    <property type="match status" value="1"/>
</dbReference>
<name>A0A239K3E9_EKHLU</name>
<gene>
    <name evidence="2" type="ORF">SAMN05421640_2350</name>
</gene>
<dbReference type="OrthoDB" id="1224630at2"/>
<organism evidence="2 3">
    <name type="scientific">Ekhidna lutea</name>
    <dbReference type="NCBI Taxonomy" id="447679"/>
    <lineage>
        <taxon>Bacteria</taxon>
        <taxon>Pseudomonadati</taxon>
        <taxon>Bacteroidota</taxon>
        <taxon>Cytophagia</taxon>
        <taxon>Cytophagales</taxon>
        <taxon>Reichenbachiellaceae</taxon>
        <taxon>Ekhidna</taxon>
    </lineage>
</organism>
<dbReference type="Pfam" id="PF00561">
    <property type="entry name" value="Abhydrolase_1"/>
    <property type="match status" value="1"/>
</dbReference>
<dbReference type="EMBL" id="FZPD01000004">
    <property type="protein sequence ID" value="SNT11664.1"/>
    <property type="molecule type" value="Genomic_DNA"/>
</dbReference>
<protein>
    <submittedName>
        <fullName evidence="2">Pimeloyl-ACP methyl ester carboxylesterase</fullName>
    </submittedName>
</protein>
<dbReference type="InterPro" id="IPR050266">
    <property type="entry name" value="AB_hydrolase_sf"/>
</dbReference>
<sequence>MKKVIFLIAVCVGCEFRISDEDAKEDFRDNTVAISFGNLELEGRSIHYAFTNQGRDKLAVFIHGSPGSWNAFIDFFKNDTLLIDFDLLAIDRPGFGGSGFGEVERSIKAQASFMNQAIAQFEQDVKVIIGHSLGGPVAARMAMDFPENYHGMVLVAPSIDPELEEEEWFRKVIDTKVGAFFTPKEFEVSNAEIMGLKEELEEMLPLWEQIIIPTIIIQGSEDSLVPKENAAFAKRMLSDTILEVNLLEDVNHFIPWTHPQEIVDAIRKLANRK</sequence>
<accession>A0A239K3E9</accession>
<evidence type="ECO:0000259" key="1">
    <source>
        <dbReference type="Pfam" id="PF00561"/>
    </source>
</evidence>
<keyword evidence="3" id="KW-1185">Reference proteome</keyword>
<dbReference type="PANTHER" id="PTHR43798">
    <property type="entry name" value="MONOACYLGLYCEROL LIPASE"/>
    <property type="match status" value="1"/>
</dbReference>
<dbReference type="InterPro" id="IPR029058">
    <property type="entry name" value="AB_hydrolase_fold"/>
</dbReference>
<feature type="domain" description="AB hydrolase-1" evidence="1">
    <location>
        <begin position="60"/>
        <end position="172"/>
    </location>
</feature>
<dbReference type="GO" id="GO:0016020">
    <property type="term" value="C:membrane"/>
    <property type="evidence" value="ECO:0007669"/>
    <property type="project" value="TreeGrafter"/>
</dbReference>
<dbReference type="RefSeq" id="WP_089357069.1">
    <property type="nucleotide sequence ID" value="NZ_FZPD01000004.1"/>
</dbReference>
<dbReference type="AlphaFoldDB" id="A0A239K3E9"/>
<dbReference type="Gene3D" id="3.40.50.1820">
    <property type="entry name" value="alpha/beta hydrolase"/>
    <property type="match status" value="1"/>
</dbReference>
<evidence type="ECO:0000313" key="2">
    <source>
        <dbReference type="EMBL" id="SNT11664.1"/>
    </source>
</evidence>
<dbReference type="Proteomes" id="UP000198393">
    <property type="component" value="Unassembled WGS sequence"/>
</dbReference>
<evidence type="ECO:0000313" key="3">
    <source>
        <dbReference type="Proteomes" id="UP000198393"/>
    </source>
</evidence>
<dbReference type="PRINTS" id="PR00111">
    <property type="entry name" value="ABHYDROLASE"/>
</dbReference>
<reference evidence="2 3" key="1">
    <citation type="submission" date="2017-06" db="EMBL/GenBank/DDBJ databases">
        <authorList>
            <person name="Kim H.J."/>
            <person name="Triplett B.A."/>
        </authorList>
    </citation>
    <scope>NUCLEOTIDE SEQUENCE [LARGE SCALE GENOMIC DNA]</scope>
    <source>
        <strain evidence="2 3">DSM 19307</strain>
    </source>
</reference>
<dbReference type="InterPro" id="IPR000073">
    <property type="entry name" value="AB_hydrolase_1"/>
</dbReference>